<accession>A0ABZ0Z2H2</accession>
<protein>
    <submittedName>
        <fullName evidence="1">Uncharacterized protein</fullName>
    </submittedName>
</protein>
<dbReference type="EMBL" id="OR769223">
    <property type="protein sequence ID" value="WQJ53266.1"/>
    <property type="molecule type" value="Genomic_DNA"/>
</dbReference>
<proteinExistence type="predicted"/>
<dbReference type="Proteomes" id="UP001358193">
    <property type="component" value="Segment"/>
</dbReference>
<reference evidence="1 2" key="1">
    <citation type="submission" date="2023-11" db="EMBL/GenBank/DDBJ databases">
        <authorList>
            <person name="Cook R."/>
            <person name="Crisci M."/>
            <person name="Pye H."/>
            <person name="Adriaenssens E."/>
            <person name="Santini J."/>
        </authorList>
    </citation>
    <scope>NUCLEOTIDE SEQUENCE [LARGE SCALE GENOMIC DNA]</scope>
    <source>
        <strain evidence="1">Lak_Megaphage_Sonny</strain>
    </source>
</reference>
<organism evidence="1 2">
    <name type="scientific">phage Lak_Megaphage_Sonny</name>
    <dbReference type="NCBI Taxonomy" id="3109229"/>
    <lineage>
        <taxon>Viruses</taxon>
        <taxon>Duplodnaviria</taxon>
        <taxon>Heunggongvirae</taxon>
        <taxon>Uroviricota</taxon>
        <taxon>Caudoviricetes</taxon>
        <taxon>Caudoviricetes code 15 clade</taxon>
    </lineage>
</organism>
<evidence type="ECO:0000313" key="2">
    <source>
        <dbReference type="Proteomes" id="UP001358193"/>
    </source>
</evidence>
<name>A0ABZ0Z2H2_9CAUD</name>
<sequence>MKSYNTVYNNSRDEVLAEKAALYESQKVAIVKALKENYMITKQISELTKEEQKDFAKKLFEYWSPKTGINKAGVRLLNENELSLSTESTKEDIRLYIEKTTKKHLQAITEAYRRNDIQSVTNAFKEDIEPKIQKTLKESFINNTIWGIVSNRIKMGID</sequence>
<keyword evidence="2" id="KW-1185">Reference proteome</keyword>
<evidence type="ECO:0000313" key="1">
    <source>
        <dbReference type="EMBL" id="WQJ53266.1"/>
    </source>
</evidence>